<gene>
    <name evidence="1" type="ORF">DFJ69_1682</name>
</gene>
<sequence length="339" mass="37081">MEQQKRLTPYMRQYEDFAMGDIRWLPYVMFFNRTGYGSAVLNTDSGGFRVSHGPSGPCSLQDAPPAGEVGVLLGASPAFGLGVSSDGNTLPSLLARGPDAVPWLNLAAPAFNSTQEVLLFLLHRHQLTGVRDIVVFSGLNNLVVAGLPAAKADYGQFFFSGAFFRQLGAPDQEQPRWALGRIAQATRRIGRDREPGDGQDVPDPAERVDVAVRQTARDLARLLELAAPTGARVHFVLQPTVSWCGKPYSPEERALIEENDRERPQMWDLFRPVLDPSVHRAYAHRLETACKELGVAFLDANTALGASPAADSWLFVDQAHLNDHGTRTVAEILKAELAL</sequence>
<dbReference type="RefSeq" id="WP_211328547.1">
    <property type="nucleotide sequence ID" value="NZ_QTTT01000001.1"/>
</dbReference>
<organism evidence="1 2">
    <name type="scientific">Thermomonospora umbrina</name>
    <dbReference type="NCBI Taxonomy" id="111806"/>
    <lineage>
        <taxon>Bacteria</taxon>
        <taxon>Bacillati</taxon>
        <taxon>Actinomycetota</taxon>
        <taxon>Actinomycetes</taxon>
        <taxon>Streptosporangiales</taxon>
        <taxon>Thermomonosporaceae</taxon>
        <taxon>Thermomonospora</taxon>
    </lineage>
</organism>
<dbReference type="AlphaFoldDB" id="A0A3D9SK10"/>
<dbReference type="EMBL" id="QTTT01000001">
    <property type="protein sequence ID" value="REE96252.1"/>
    <property type="molecule type" value="Genomic_DNA"/>
</dbReference>
<evidence type="ECO:0008006" key="3">
    <source>
        <dbReference type="Google" id="ProtNLM"/>
    </source>
</evidence>
<reference evidence="1 2" key="1">
    <citation type="submission" date="2018-08" db="EMBL/GenBank/DDBJ databases">
        <title>Sequencing the genomes of 1000 actinobacteria strains.</title>
        <authorList>
            <person name="Klenk H.-P."/>
        </authorList>
    </citation>
    <scope>NUCLEOTIDE SEQUENCE [LARGE SCALE GENOMIC DNA]</scope>
    <source>
        <strain evidence="1 2">DSM 43927</strain>
    </source>
</reference>
<name>A0A3D9SK10_9ACTN</name>
<protein>
    <recommendedName>
        <fullName evidence="3">GDSL-like lipase/acylhydrolase family protein</fullName>
    </recommendedName>
</protein>
<evidence type="ECO:0000313" key="1">
    <source>
        <dbReference type="EMBL" id="REE96252.1"/>
    </source>
</evidence>
<proteinExistence type="predicted"/>
<comment type="caution">
    <text evidence="1">The sequence shown here is derived from an EMBL/GenBank/DDBJ whole genome shotgun (WGS) entry which is preliminary data.</text>
</comment>
<dbReference type="SUPFAM" id="SSF52266">
    <property type="entry name" value="SGNH hydrolase"/>
    <property type="match status" value="1"/>
</dbReference>
<dbReference type="InterPro" id="IPR036514">
    <property type="entry name" value="SGNH_hydro_sf"/>
</dbReference>
<evidence type="ECO:0000313" key="2">
    <source>
        <dbReference type="Proteomes" id="UP000256661"/>
    </source>
</evidence>
<accession>A0A3D9SK10</accession>
<keyword evidence="2" id="KW-1185">Reference proteome</keyword>
<dbReference type="Gene3D" id="3.40.50.1110">
    <property type="entry name" value="SGNH hydrolase"/>
    <property type="match status" value="1"/>
</dbReference>
<dbReference type="Proteomes" id="UP000256661">
    <property type="component" value="Unassembled WGS sequence"/>
</dbReference>